<proteinExistence type="predicted"/>
<dbReference type="RefSeq" id="XP_025347249.1">
    <property type="nucleotide sequence ID" value="XM_025494373.1"/>
</dbReference>
<dbReference type="InterPro" id="IPR013320">
    <property type="entry name" value="ConA-like_dom_sf"/>
</dbReference>
<dbReference type="EMBL" id="KZ819329">
    <property type="protein sequence ID" value="PWN20089.1"/>
    <property type="molecule type" value="Genomic_DNA"/>
</dbReference>
<keyword evidence="1" id="KW-0732">Signal</keyword>
<evidence type="ECO:0008006" key="4">
    <source>
        <dbReference type="Google" id="ProtNLM"/>
    </source>
</evidence>
<organism evidence="2 3">
    <name type="scientific">Pseudomicrostroma glucosiphilum</name>
    <dbReference type="NCBI Taxonomy" id="1684307"/>
    <lineage>
        <taxon>Eukaryota</taxon>
        <taxon>Fungi</taxon>
        <taxon>Dikarya</taxon>
        <taxon>Basidiomycota</taxon>
        <taxon>Ustilaginomycotina</taxon>
        <taxon>Exobasidiomycetes</taxon>
        <taxon>Microstromatales</taxon>
        <taxon>Microstromatales incertae sedis</taxon>
        <taxon>Pseudomicrostroma</taxon>
    </lineage>
</organism>
<reference evidence="2 3" key="1">
    <citation type="journal article" date="2018" name="Mol. Biol. Evol.">
        <title>Broad Genomic Sampling Reveals a Smut Pathogenic Ancestry of the Fungal Clade Ustilaginomycotina.</title>
        <authorList>
            <person name="Kijpornyongpan T."/>
            <person name="Mondo S.J."/>
            <person name="Barry K."/>
            <person name="Sandor L."/>
            <person name="Lee J."/>
            <person name="Lipzen A."/>
            <person name="Pangilinan J."/>
            <person name="LaButti K."/>
            <person name="Hainaut M."/>
            <person name="Henrissat B."/>
            <person name="Grigoriev I.V."/>
            <person name="Spatafora J.W."/>
            <person name="Aime M.C."/>
        </authorList>
    </citation>
    <scope>NUCLEOTIDE SEQUENCE [LARGE SCALE GENOMIC DNA]</scope>
    <source>
        <strain evidence="2 3">MCA 4718</strain>
    </source>
</reference>
<dbReference type="Proteomes" id="UP000245942">
    <property type="component" value="Unassembled WGS sequence"/>
</dbReference>
<evidence type="ECO:0000313" key="2">
    <source>
        <dbReference type="EMBL" id="PWN20089.1"/>
    </source>
</evidence>
<dbReference type="STRING" id="1684307.A0A316U485"/>
<protein>
    <recommendedName>
        <fullName evidence="4">GH16 domain-containing protein</fullName>
    </recommendedName>
</protein>
<dbReference type="PANTHER" id="PTHR10963:SF24">
    <property type="entry name" value="GLYCOSIDASE C21B10.07-RELATED"/>
    <property type="match status" value="1"/>
</dbReference>
<evidence type="ECO:0000313" key="3">
    <source>
        <dbReference type="Proteomes" id="UP000245942"/>
    </source>
</evidence>
<dbReference type="Pfam" id="PF26113">
    <property type="entry name" value="GH16_XgeA"/>
    <property type="match status" value="1"/>
</dbReference>
<dbReference type="GO" id="GO:0009251">
    <property type="term" value="P:glucan catabolic process"/>
    <property type="evidence" value="ECO:0007669"/>
    <property type="project" value="TreeGrafter"/>
</dbReference>
<dbReference type="SUPFAM" id="SSF49899">
    <property type="entry name" value="Concanavalin A-like lectins/glucanases"/>
    <property type="match status" value="1"/>
</dbReference>
<feature type="signal peptide" evidence="1">
    <location>
        <begin position="1"/>
        <end position="21"/>
    </location>
</feature>
<evidence type="ECO:0000256" key="1">
    <source>
        <dbReference type="SAM" id="SignalP"/>
    </source>
</evidence>
<feature type="chain" id="PRO_5016436346" description="GH16 domain-containing protein" evidence="1">
    <location>
        <begin position="22"/>
        <end position="357"/>
    </location>
</feature>
<dbReference type="PANTHER" id="PTHR10963">
    <property type="entry name" value="GLYCOSYL HYDROLASE-RELATED"/>
    <property type="match status" value="1"/>
</dbReference>
<keyword evidence="3" id="KW-1185">Reference proteome</keyword>
<dbReference type="AlphaFoldDB" id="A0A316U485"/>
<dbReference type="Gene3D" id="2.60.120.200">
    <property type="match status" value="1"/>
</dbReference>
<dbReference type="InterPro" id="IPR050546">
    <property type="entry name" value="Glycosyl_Hydrlase_16"/>
</dbReference>
<accession>A0A316U485</accession>
<dbReference type="OrthoDB" id="192832at2759"/>
<name>A0A316U485_9BASI</name>
<dbReference type="GeneID" id="37016107"/>
<gene>
    <name evidence="2" type="ORF">BCV69DRAFT_299836</name>
</gene>
<sequence length="357" mass="39328">MIPFSFCLITLVFVVATATQARNHHNHPLPRTTPAAAKDTSHVSHVYSRNLTLSTYEDFLDFFIFNNIKDPSGGIVTYVDQKEAERLDLVGPGKAGGIRIAADLSEKNVTAGRKSVRLRGKEAFGEGLFVFEIAHAPVGCGLWPAAWMTVDESVWPVGGEMDIFEYGNGLRYAPEQTLHLNGTCVMPPHRLQTGNNTAWQDCDSFEGWKTGNHGCGVELLNDQFAVPALLNRNGGAVFVMERNADHIQGWAFPSCSPHARALKHRRKIDTTKFGTPSSFFPSTDTCALKEKFGKLHPIINISFGGHAEASWVRDGCLALAPSFYTGWGVSENSTEYLKQPENSVEFHVSSYTYFAPT</sequence>